<protein>
    <submittedName>
        <fullName evidence="1">Uncharacterized protein</fullName>
    </submittedName>
</protein>
<reference evidence="1" key="1">
    <citation type="journal article" date="2015" name="Nature">
        <title>Complex archaea that bridge the gap between prokaryotes and eukaryotes.</title>
        <authorList>
            <person name="Spang A."/>
            <person name="Saw J.H."/>
            <person name="Jorgensen S.L."/>
            <person name="Zaremba-Niedzwiedzka K."/>
            <person name="Martijn J."/>
            <person name="Lind A.E."/>
            <person name="van Eijk R."/>
            <person name="Schleper C."/>
            <person name="Guy L."/>
            <person name="Ettema T.J."/>
        </authorList>
    </citation>
    <scope>NUCLEOTIDE SEQUENCE</scope>
</reference>
<proteinExistence type="predicted"/>
<comment type="caution">
    <text evidence="1">The sequence shown here is derived from an EMBL/GenBank/DDBJ whole genome shotgun (WGS) entry which is preliminary data.</text>
</comment>
<gene>
    <name evidence="1" type="ORF">LCGC14_2241590</name>
</gene>
<accession>A0A0F9D5H3</accession>
<sequence length="291" mass="32898">MKLIMMSLISCLVFIAISNAHAQEMGSIEIQVNEWNRDLINPDDTKIVIYQDKNLVFTTLNLSTNPQIITGIPQGHIYSFEIVRHGIHIPTSNIVSLNSDLEKTVIIIPPEGGMKFKVYYSDGYTPISEAKVVVRSTNNAPLISTITNNEGQTQRYWLQATKQDEFYFVEINLGTGISYIYSPVRIVPELARDFKIITPWPSEINHLITVSIFKNNEKISKDDGFERIPDWEEDGEEIFYGSVGPGIHYVADISDLVLGDNVYYRIYSQNNIGNFSSGLANVFQAFHGIRP</sequence>
<dbReference type="AlphaFoldDB" id="A0A0F9D5H3"/>
<evidence type="ECO:0000313" key="1">
    <source>
        <dbReference type="EMBL" id="KKL56819.1"/>
    </source>
</evidence>
<organism evidence="1">
    <name type="scientific">marine sediment metagenome</name>
    <dbReference type="NCBI Taxonomy" id="412755"/>
    <lineage>
        <taxon>unclassified sequences</taxon>
        <taxon>metagenomes</taxon>
        <taxon>ecological metagenomes</taxon>
    </lineage>
</organism>
<dbReference type="EMBL" id="LAZR01030365">
    <property type="protein sequence ID" value="KKL56819.1"/>
    <property type="molecule type" value="Genomic_DNA"/>
</dbReference>
<name>A0A0F9D5H3_9ZZZZ</name>